<gene>
    <name evidence="2" type="ORF">KFE25_013265</name>
</gene>
<protein>
    <submittedName>
        <fullName evidence="2">Uncharacterized protein</fullName>
    </submittedName>
</protein>
<dbReference type="EMBL" id="JAGTXO010000004">
    <property type="protein sequence ID" value="KAG8468182.1"/>
    <property type="molecule type" value="Genomic_DNA"/>
</dbReference>
<keyword evidence="3" id="KW-1185">Reference proteome</keyword>
<comment type="caution">
    <text evidence="2">The sequence shown here is derived from an EMBL/GenBank/DDBJ whole genome shotgun (WGS) entry which is preliminary data.</text>
</comment>
<proteinExistence type="predicted"/>
<feature type="compositionally biased region" description="Low complexity" evidence="1">
    <location>
        <begin position="69"/>
        <end position="81"/>
    </location>
</feature>
<dbReference type="AlphaFoldDB" id="A0A8J5XTM5"/>
<dbReference type="Proteomes" id="UP000751190">
    <property type="component" value="Unassembled WGS sequence"/>
</dbReference>
<feature type="region of interest" description="Disordered" evidence="1">
    <location>
        <begin position="118"/>
        <end position="142"/>
    </location>
</feature>
<name>A0A8J5XTM5_DIALT</name>
<reference evidence="2" key="1">
    <citation type="submission" date="2021-05" db="EMBL/GenBank/DDBJ databases">
        <title>The genome of the haptophyte Pavlova lutheri (Diacronema luteri, Pavlovales) - a model for lipid biosynthesis in eukaryotic algae.</title>
        <authorList>
            <person name="Hulatt C.J."/>
            <person name="Posewitz M.C."/>
        </authorList>
    </citation>
    <scope>NUCLEOTIDE SEQUENCE</scope>
    <source>
        <strain evidence="2">NIVA-4/92</strain>
    </source>
</reference>
<evidence type="ECO:0000313" key="2">
    <source>
        <dbReference type="EMBL" id="KAG8468182.1"/>
    </source>
</evidence>
<feature type="compositionally biased region" description="Low complexity" evidence="1">
    <location>
        <begin position="131"/>
        <end position="141"/>
    </location>
</feature>
<sequence>MVVGGARARLTEQLLAALEQLDACADKPRAGPAARVGFGIDRAARAGARRGSRPNEHATRLAPHARVPRASSGSRSRSEGGSPDGASRRPPLRAIQPNVPSTAVRAFLPCAARIDILSDDSESDGSPRARTSGGSSTGLGLEQPVRRAHALGRGALRDFERHAASESRALDARIRELRDEFRLRLHSLEGAYARDVAALGAELSARVREERARGARRLDGRASYAHVRLAARG</sequence>
<feature type="region of interest" description="Disordered" evidence="1">
    <location>
        <begin position="45"/>
        <end position="98"/>
    </location>
</feature>
<accession>A0A8J5XTM5</accession>
<evidence type="ECO:0000256" key="1">
    <source>
        <dbReference type="SAM" id="MobiDB-lite"/>
    </source>
</evidence>
<organism evidence="2 3">
    <name type="scientific">Diacronema lutheri</name>
    <name type="common">Unicellular marine alga</name>
    <name type="synonym">Monochrysis lutheri</name>
    <dbReference type="NCBI Taxonomy" id="2081491"/>
    <lineage>
        <taxon>Eukaryota</taxon>
        <taxon>Haptista</taxon>
        <taxon>Haptophyta</taxon>
        <taxon>Pavlovophyceae</taxon>
        <taxon>Pavlovales</taxon>
        <taxon>Pavlovaceae</taxon>
        <taxon>Diacronema</taxon>
    </lineage>
</organism>
<evidence type="ECO:0000313" key="3">
    <source>
        <dbReference type="Proteomes" id="UP000751190"/>
    </source>
</evidence>